<dbReference type="Proteomes" id="UP001251528">
    <property type="component" value="Unassembled WGS sequence"/>
</dbReference>
<evidence type="ECO:0000313" key="2">
    <source>
        <dbReference type="Proteomes" id="UP001251528"/>
    </source>
</evidence>
<keyword evidence="2" id="KW-1185">Reference proteome</keyword>
<gene>
    <name evidence="1" type="ORF">QQS21_002508</name>
</gene>
<evidence type="ECO:0008006" key="3">
    <source>
        <dbReference type="Google" id="ProtNLM"/>
    </source>
</evidence>
<sequence length="208" mass="24100">MQQKAKLKFVSLRLFNIFDDNPGAKIAAVAREFDVPRSRLRRRLQRISTKKDSPAHHSKLSDEEETALCQYIDKIDSINFAVRPEYITDATTYILRERASADIERVQEYYNKLHMVLEAYKRKTVEELLLQIQAQVADMTAFEQTGLQQIRRISSEAERACDFQTLLFIQPAADEKEKAVYDGLFANNRLKNTRYSVTVTIFSDTVAR</sequence>
<reference evidence="1" key="1">
    <citation type="submission" date="2023-06" db="EMBL/GenBank/DDBJ databases">
        <title>Conoideocrella luteorostrata (Hypocreales: Clavicipitaceae), a potential biocontrol fungus for elongate hemlock scale in United States Christmas tree production areas.</title>
        <authorList>
            <person name="Barrett H."/>
            <person name="Lovett B."/>
            <person name="Macias A.M."/>
            <person name="Stajich J.E."/>
            <person name="Kasson M.T."/>
        </authorList>
    </citation>
    <scope>NUCLEOTIDE SEQUENCE</scope>
    <source>
        <strain evidence="1">ARSEF 14590</strain>
    </source>
</reference>
<proteinExistence type="predicted"/>
<evidence type="ECO:0000313" key="1">
    <source>
        <dbReference type="EMBL" id="KAK2608932.1"/>
    </source>
</evidence>
<dbReference type="EMBL" id="JASWJB010000030">
    <property type="protein sequence ID" value="KAK2608932.1"/>
    <property type="molecule type" value="Genomic_DNA"/>
</dbReference>
<accession>A0AAJ0CV03</accession>
<name>A0AAJ0CV03_9HYPO</name>
<dbReference type="SUPFAM" id="SSF52777">
    <property type="entry name" value="CoA-dependent acyltransferases"/>
    <property type="match status" value="1"/>
</dbReference>
<comment type="caution">
    <text evidence="1">The sequence shown here is derived from an EMBL/GenBank/DDBJ whole genome shotgun (WGS) entry which is preliminary data.</text>
</comment>
<organism evidence="1 2">
    <name type="scientific">Conoideocrella luteorostrata</name>
    <dbReference type="NCBI Taxonomy" id="1105319"/>
    <lineage>
        <taxon>Eukaryota</taxon>
        <taxon>Fungi</taxon>
        <taxon>Dikarya</taxon>
        <taxon>Ascomycota</taxon>
        <taxon>Pezizomycotina</taxon>
        <taxon>Sordariomycetes</taxon>
        <taxon>Hypocreomycetidae</taxon>
        <taxon>Hypocreales</taxon>
        <taxon>Clavicipitaceae</taxon>
        <taxon>Conoideocrella</taxon>
    </lineage>
</organism>
<protein>
    <recommendedName>
        <fullName evidence="3">HTH psq-type domain-containing protein</fullName>
    </recommendedName>
</protein>
<dbReference type="AlphaFoldDB" id="A0AAJ0CV03"/>